<proteinExistence type="inferred from homology"/>
<evidence type="ECO:0000256" key="4">
    <source>
        <dbReference type="ARBA" id="ARBA00022989"/>
    </source>
</evidence>
<dbReference type="RefSeq" id="WP_005866676.1">
    <property type="nucleotide sequence ID" value="NZ_CACVBB010000001.1"/>
</dbReference>
<sequence length="294" mass="32172">MAFIMFTDLFNKIDEITKTYVTDILSKSIITITPFVSIGLSIVFIAYGWLIIRGAIDMPIAEFLSRCLKISIITSIALTAGLYQSDIANLITEMPNNLSNALINNPLPNNELINLIDNVAEKGFDCASKAFEEAAFLNAGGLLYGLFGILILLATSFLAAIGGAFILMAKIALGLLVGLGPFFIIALLWQPTYRFFEQWIAQILSYTIFIVFLASLFSLMMNIFANYVSDLAFDGKQNVGYALGGTLILSIISIILLLKLSQLANTLAKGVTFRHLWRLSTLGNNASPNSRTTK</sequence>
<protein>
    <submittedName>
        <fullName evidence="7">Type IV secretion system protein</fullName>
    </submittedName>
</protein>
<feature type="transmembrane region" description="Helical" evidence="6">
    <location>
        <begin position="239"/>
        <end position="258"/>
    </location>
</feature>
<evidence type="ECO:0000256" key="1">
    <source>
        <dbReference type="ARBA" id="ARBA00004141"/>
    </source>
</evidence>
<evidence type="ECO:0000313" key="9">
    <source>
        <dbReference type="Proteomes" id="UP000509443"/>
    </source>
</evidence>
<keyword evidence="3 6" id="KW-0812">Transmembrane</keyword>
<gene>
    <name evidence="7" type="ORF">HWV54_03475</name>
    <name evidence="8" type="ORF">HWV54_03490</name>
</gene>
<accession>A0ABX6QFS2</accession>
<keyword evidence="4 6" id="KW-1133">Transmembrane helix</keyword>
<evidence type="ECO:0000256" key="6">
    <source>
        <dbReference type="SAM" id="Phobius"/>
    </source>
</evidence>
<name>A0ABX6QFS2_9HYPH</name>
<evidence type="ECO:0000256" key="3">
    <source>
        <dbReference type="ARBA" id="ARBA00022692"/>
    </source>
</evidence>
<dbReference type="InterPro" id="IPR007688">
    <property type="entry name" value="Conjugal_tfr_TrbL/VirB6"/>
</dbReference>
<dbReference type="Pfam" id="PF04610">
    <property type="entry name" value="TrbL"/>
    <property type="match status" value="1"/>
</dbReference>
<evidence type="ECO:0000313" key="8">
    <source>
        <dbReference type="EMBL" id="QLC51967.1"/>
    </source>
</evidence>
<evidence type="ECO:0000256" key="2">
    <source>
        <dbReference type="ARBA" id="ARBA00007802"/>
    </source>
</evidence>
<feature type="transmembrane region" description="Helical" evidence="6">
    <location>
        <begin position="142"/>
        <end position="166"/>
    </location>
</feature>
<feature type="transmembrane region" description="Helical" evidence="6">
    <location>
        <begin position="29"/>
        <end position="51"/>
    </location>
</feature>
<dbReference type="EMBL" id="CP058235">
    <property type="protein sequence ID" value="QLC51967.1"/>
    <property type="molecule type" value="Genomic_DNA"/>
</dbReference>
<feature type="transmembrane region" description="Helical" evidence="6">
    <location>
        <begin position="203"/>
        <end position="227"/>
    </location>
</feature>
<organism evidence="7 9">
    <name type="scientific">Bartonella alsatica</name>
    <dbReference type="NCBI Taxonomy" id="52764"/>
    <lineage>
        <taxon>Bacteria</taxon>
        <taxon>Pseudomonadati</taxon>
        <taxon>Pseudomonadota</taxon>
        <taxon>Alphaproteobacteria</taxon>
        <taxon>Hyphomicrobiales</taxon>
        <taxon>Bartonellaceae</taxon>
        <taxon>Bartonella</taxon>
    </lineage>
</organism>
<evidence type="ECO:0000256" key="5">
    <source>
        <dbReference type="ARBA" id="ARBA00023136"/>
    </source>
</evidence>
<evidence type="ECO:0000313" key="7">
    <source>
        <dbReference type="EMBL" id="QLC51964.1"/>
    </source>
</evidence>
<keyword evidence="5 6" id="KW-0472">Membrane</keyword>
<reference evidence="7 9" key="1">
    <citation type="submission" date="2020-06" db="EMBL/GenBank/DDBJ databases">
        <title>Complete closed genome sequence of Bartonella alsatica CIP 105477.</title>
        <authorList>
            <person name="Thibau A."/>
            <person name="Schultze T.G."/>
            <person name="Kempf V.A.J."/>
        </authorList>
    </citation>
    <scope>NUCLEOTIDE SEQUENCE [LARGE SCALE GENOMIC DNA]</scope>
    <source>
        <strain evidence="7 9">CIP 105477</strain>
    </source>
</reference>
<comment type="similarity">
    <text evidence="2">Belongs to the TrbL/VirB6 family.</text>
</comment>
<comment type="subcellular location">
    <subcellularLocation>
        <location evidence="1">Membrane</location>
        <topology evidence="1">Multi-pass membrane protein</topology>
    </subcellularLocation>
</comment>
<dbReference type="Proteomes" id="UP000509443">
    <property type="component" value="Chromosome"/>
</dbReference>
<dbReference type="EMBL" id="CP058235">
    <property type="protein sequence ID" value="QLC51964.1"/>
    <property type="molecule type" value="Genomic_DNA"/>
</dbReference>
<feature type="transmembrane region" description="Helical" evidence="6">
    <location>
        <begin position="173"/>
        <end position="191"/>
    </location>
</feature>
<keyword evidence="9" id="KW-1185">Reference proteome</keyword>